<dbReference type="Gramene" id="TVU14437">
    <property type="protein sequence ID" value="TVU14437"/>
    <property type="gene ID" value="EJB05_37907"/>
</dbReference>
<protein>
    <submittedName>
        <fullName evidence="2">Uncharacterized protein</fullName>
    </submittedName>
</protein>
<gene>
    <name evidence="2" type="ORF">EJB05_37907</name>
</gene>
<comment type="caution">
    <text evidence="2">The sequence shown here is derived from an EMBL/GenBank/DDBJ whole genome shotgun (WGS) entry which is preliminary data.</text>
</comment>
<dbReference type="AlphaFoldDB" id="A0A5J9TT93"/>
<feature type="compositionally biased region" description="Basic and acidic residues" evidence="1">
    <location>
        <begin position="204"/>
        <end position="215"/>
    </location>
</feature>
<proteinExistence type="predicted"/>
<name>A0A5J9TT93_9POAL</name>
<sequence length="235" mass="26395">MHDRGSLTPKVHMSPTVIESDAAWARMRTAERSRRELKSCNRLRCITTQGKGPDRTTTQEDQSPMDEARKKRRWWKARRTNSLGEMGIARAEHLRAVRMEQGGRPSVPMSEPGVGSRARNALKLEGLVSCCKRGRVGNFQLFADATQEDDYMSADVAVMSMMPCIAEGINASGEMQHASPSWVTNELQPRMAAANMSMEGNEMQDIRSRSVHKDPSEEEEREGIRAVGMGTWWKT</sequence>
<evidence type="ECO:0000256" key="1">
    <source>
        <dbReference type="SAM" id="MobiDB-lite"/>
    </source>
</evidence>
<reference evidence="2 3" key="1">
    <citation type="journal article" date="2019" name="Sci. Rep.">
        <title>A high-quality genome of Eragrostis curvula grass provides insights into Poaceae evolution and supports new strategies to enhance forage quality.</title>
        <authorList>
            <person name="Carballo J."/>
            <person name="Santos B.A.C.M."/>
            <person name="Zappacosta D."/>
            <person name="Garbus I."/>
            <person name="Selva J.P."/>
            <person name="Gallo C.A."/>
            <person name="Diaz A."/>
            <person name="Albertini E."/>
            <person name="Caccamo M."/>
            <person name="Echenique V."/>
        </authorList>
    </citation>
    <scope>NUCLEOTIDE SEQUENCE [LARGE SCALE GENOMIC DNA]</scope>
    <source>
        <strain evidence="3">cv. Victoria</strain>
        <tissue evidence="2">Leaf</tissue>
    </source>
</reference>
<accession>A0A5J9TT93</accession>
<feature type="region of interest" description="Disordered" evidence="1">
    <location>
        <begin position="203"/>
        <end position="235"/>
    </location>
</feature>
<keyword evidence="3" id="KW-1185">Reference proteome</keyword>
<organism evidence="2 3">
    <name type="scientific">Eragrostis curvula</name>
    <name type="common">weeping love grass</name>
    <dbReference type="NCBI Taxonomy" id="38414"/>
    <lineage>
        <taxon>Eukaryota</taxon>
        <taxon>Viridiplantae</taxon>
        <taxon>Streptophyta</taxon>
        <taxon>Embryophyta</taxon>
        <taxon>Tracheophyta</taxon>
        <taxon>Spermatophyta</taxon>
        <taxon>Magnoliopsida</taxon>
        <taxon>Liliopsida</taxon>
        <taxon>Poales</taxon>
        <taxon>Poaceae</taxon>
        <taxon>PACMAD clade</taxon>
        <taxon>Chloridoideae</taxon>
        <taxon>Eragrostideae</taxon>
        <taxon>Eragrostidinae</taxon>
        <taxon>Eragrostis</taxon>
    </lineage>
</organism>
<evidence type="ECO:0000313" key="2">
    <source>
        <dbReference type="EMBL" id="TVU14437.1"/>
    </source>
</evidence>
<dbReference type="Proteomes" id="UP000324897">
    <property type="component" value="Unassembled WGS sequence"/>
</dbReference>
<feature type="non-terminal residue" evidence="2">
    <location>
        <position position="1"/>
    </location>
</feature>
<feature type="region of interest" description="Disordered" evidence="1">
    <location>
        <begin position="47"/>
        <end position="73"/>
    </location>
</feature>
<dbReference type="EMBL" id="RWGY01000031">
    <property type="protein sequence ID" value="TVU14437.1"/>
    <property type="molecule type" value="Genomic_DNA"/>
</dbReference>
<evidence type="ECO:0000313" key="3">
    <source>
        <dbReference type="Proteomes" id="UP000324897"/>
    </source>
</evidence>